<name>A0A0A7PPX6_9SPHN</name>
<reference evidence="2 3" key="1">
    <citation type="journal article" date="2015" name="Int. J. Syst. Evol. Microbiol.">
        <title>Description of Sphingopyxis fribergensis sp. nov. - a soil bacterium with the ability to degrade styrene and phenylacetic acid.</title>
        <authorList>
            <person name="Oelschlagel M."/>
            <person name="Ruckert C."/>
            <person name="Kalinowski J."/>
            <person name="Schmidt G."/>
            <person name="Schlomann M."/>
            <person name="Tischler D."/>
        </authorList>
    </citation>
    <scope>NUCLEOTIDE SEQUENCE [LARGE SCALE GENOMIC DNA]</scope>
    <source>
        <strain evidence="2 3">Kp5.2</strain>
    </source>
</reference>
<dbReference type="InterPro" id="IPR032708">
    <property type="entry name" value="McjB_C"/>
</dbReference>
<protein>
    <recommendedName>
        <fullName evidence="1">Microcin J25-processing protein McjB C-terminal domain-containing protein</fullName>
    </recommendedName>
</protein>
<keyword evidence="3" id="KW-1185">Reference proteome</keyword>
<dbReference type="KEGG" id="sphk:SKP52_22245"/>
<proteinExistence type="predicted"/>
<evidence type="ECO:0000313" key="3">
    <source>
        <dbReference type="Proteomes" id="UP000030907"/>
    </source>
</evidence>
<evidence type="ECO:0000259" key="1">
    <source>
        <dbReference type="Pfam" id="PF13471"/>
    </source>
</evidence>
<dbReference type="Pfam" id="PF13471">
    <property type="entry name" value="Transglut_core3"/>
    <property type="match status" value="1"/>
</dbReference>
<sequence>MIRCVSFQPHQPVPSDALALRIATSIRYASALVQNPTCLVQALAAKILLGLRGYASQIKVGVRRNGDTFGAHAWLISDGKIVLGGDSENVASFQPLMKIE</sequence>
<accession>A0A0A7PPX6</accession>
<dbReference type="HOGENOM" id="CLU_2304208_0_0_5"/>
<dbReference type="InterPro" id="IPR053521">
    <property type="entry name" value="McjB-like"/>
</dbReference>
<dbReference type="EMBL" id="CP009122">
    <property type="protein sequence ID" value="AJA11298.1"/>
    <property type="molecule type" value="Genomic_DNA"/>
</dbReference>
<dbReference type="NCBIfam" id="NF033537">
    <property type="entry name" value="lasso_biosyn_B2"/>
    <property type="match status" value="1"/>
</dbReference>
<gene>
    <name evidence="2" type="ORF">SKP52_22245</name>
</gene>
<dbReference type="Proteomes" id="UP000030907">
    <property type="component" value="Chromosome"/>
</dbReference>
<evidence type="ECO:0000313" key="2">
    <source>
        <dbReference type="EMBL" id="AJA11298.1"/>
    </source>
</evidence>
<dbReference type="STRING" id="1515612.SKP52_22245"/>
<feature type="domain" description="Microcin J25-processing protein McjB C-terminal" evidence="1">
    <location>
        <begin position="8"/>
        <end position="97"/>
    </location>
</feature>
<organism evidence="2 3">
    <name type="scientific">Sphingopyxis fribergensis</name>
    <dbReference type="NCBI Taxonomy" id="1515612"/>
    <lineage>
        <taxon>Bacteria</taxon>
        <taxon>Pseudomonadati</taxon>
        <taxon>Pseudomonadota</taxon>
        <taxon>Alphaproteobacteria</taxon>
        <taxon>Sphingomonadales</taxon>
        <taxon>Sphingomonadaceae</taxon>
        <taxon>Sphingopyxis</taxon>
    </lineage>
</organism>
<dbReference type="AlphaFoldDB" id="A0A0A7PPX6"/>